<sequence>MACVITTEGKEIKTFGNKTDDILALIDWLKEKGCTHVAQGKRRHILEPIYKMLEPELVHPLVVNGQHIKESARISAFK</sequence>
<dbReference type="OrthoDB" id="9815354at2"/>
<dbReference type="GO" id="GO:0006313">
    <property type="term" value="P:DNA transposition"/>
    <property type="evidence" value="ECO:0007669"/>
    <property type="project" value="InterPro"/>
</dbReference>
<dbReference type="GO" id="GO:0004803">
    <property type="term" value="F:transposase activity"/>
    <property type="evidence" value="ECO:0007669"/>
    <property type="project" value="InterPro"/>
</dbReference>
<protein>
    <submittedName>
        <fullName evidence="2">Transposase</fullName>
    </submittedName>
</protein>
<dbReference type="GO" id="GO:0003677">
    <property type="term" value="F:DNA binding"/>
    <property type="evidence" value="ECO:0007669"/>
    <property type="project" value="InterPro"/>
</dbReference>
<dbReference type="Pfam" id="PF01548">
    <property type="entry name" value="DEDD_Tnp_IS110"/>
    <property type="match status" value="1"/>
</dbReference>
<accession>Q2RLD0</accession>
<evidence type="ECO:0000313" key="2">
    <source>
        <dbReference type="EMBL" id="ABC18759.1"/>
    </source>
</evidence>
<proteinExistence type="predicted"/>
<dbReference type="HOGENOM" id="CLU_2618137_0_0_9"/>
<dbReference type="KEGG" id="mta:Moth_0428"/>
<dbReference type="InterPro" id="IPR002525">
    <property type="entry name" value="Transp_IS110-like_N"/>
</dbReference>
<dbReference type="PATRIC" id="fig|264732.11.peg.462"/>
<name>Q2RLD0_MOOTA</name>
<feature type="domain" description="Transposase IS110-like N-terminal" evidence="1">
    <location>
        <begin position="2"/>
        <end position="73"/>
    </location>
</feature>
<organism evidence="2">
    <name type="scientific">Moorella thermoacetica (strain ATCC 39073 / JCM 9320)</name>
    <dbReference type="NCBI Taxonomy" id="264732"/>
    <lineage>
        <taxon>Bacteria</taxon>
        <taxon>Bacillati</taxon>
        <taxon>Bacillota</taxon>
        <taxon>Clostridia</taxon>
        <taxon>Neomoorellales</taxon>
        <taxon>Neomoorellaceae</taxon>
        <taxon>Neomoorella</taxon>
    </lineage>
</organism>
<dbReference type="EnsemblBacteria" id="ABC18759">
    <property type="protein sequence ID" value="ABC18759"/>
    <property type="gene ID" value="Moth_0428"/>
</dbReference>
<reference evidence="2" key="1">
    <citation type="submission" date="2005-12" db="EMBL/GenBank/DDBJ databases">
        <title>Complete sequence of Moorella thermoacetica ATCC 39073.</title>
        <authorList>
            <consortium name="US DOE Joint Genome Institute"/>
            <person name="Copeland A."/>
            <person name="Lucas S."/>
            <person name="Lapidus A."/>
            <person name="Barry K."/>
            <person name="Detter J.C."/>
            <person name="Glavina T."/>
            <person name="Hammon N."/>
            <person name="Israni S."/>
            <person name="Pitluck S."/>
            <person name="Chertkov O."/>
            <person name="Saunders E.H."/>
            <person name="Brettin T."/>
            <person name="Bruce D."/>
            <person name="Han C."/>
            <person name="Tapia R."/>
            <person name="Gilna P."/>
            <person name="Schmutz J."/>
            <person name="Larimer F."/>
            <person name="Land M."/>
            <person name="Kyrpides N."/>
            <person name="Anderson I."/>
            <person name="Richardson P."/>
            <person name="Ragsdale S."/>
        </authorList>
    </citation>
    <scope>NUCLEOTIDE SEQUENCE</scope>
    <source>
        <strain evidence="2">ATCC 39073</strain>
    </source>
</reference>
<gene>
    <name evidence="2" type="ordered locus">Moth_0428</name>
</gene>
<dbReference type="STRING" id="264732.Moth_0428"/>
<dbReference type="eggNOG" id="COG3547">
    <property type="taxonomic scope" value="Bacteria"/>
</dbReference>
<evidence type="ECO:0000259" key="1">
    <source>
        <dbReference type="Pfam" id="PF01548"/>
    </source>
</evidence>
<dbReference type="AlphaFoldDB" id="Q2RLD0"/>
<dbReference type="EMBL" id="CP000232">
    <property type="protein sequence ID" value="ABC18759.1"/>
    <property type="molecule type" value="Genomic_DNA"/>
</dbReference>